<feature type="transmembrane region" description="Helical" evidence="1">
    <location>
        <begin position="6"/>
        <end position="26"/>
    </location>
</feature>
<feature type="transmembrane region" description="Helical" evidence="1">
    <location>
        <begin position="73"/>
        <end position="91"/>
    </location>
</feature>
<evidence type="ECO:0000313" key="2">
    <source>
        <dbReference type="EMBL" id="MDM3929239.1"/>
    </source>
</evidence>
<keyword evidence="1" id="KW-0472">Membrane</keyword>
<keyword evidence="1" id="KW-1133">Transmembrane helix</keyword>
<reference evidence="2" key="1">
    <citation type="submission" date="2023-06" db="EMBL/GenBank/DDBJ databases">
        <title>Itaconate inhibition of nontuberculous mycobacteria.</title>
        <authorList>
            <person name="Breen P."/>
            <person name="Zimbric M."/>
            <person name="Caverly L."/>
        </authorList>
    </citation>
    <scope>NUCLEOTIDE SEQUENCE</scope>
    <source>
        <strain evidence="2">FLAC1071</strain>
    </source>
</reference>
<evidence type="ECO:0000313" key="3">
    <source>
        <dbReference type="Proteomes" id="UP001529272"/>
    </source>
</evidence>
<sequence length="107" mass="12225">MLTVVIEWSFFILSGIYFVLFAVVMLKPQWFAALPAVRRRQVALRGMFPTVGRKLNVAFICVSILLVPTMRSGYVMAVVTVLNLLFYMRMLRMGIYTLETSPSPSDR</sequence>
<evidence type="ECO:0000256" key="1">
    <source>
        <dbReference type="SAM" id="Phobius"/>
    </source>
</evidence>
<accession>A0ABT7P7H6</accession>
<protein>
    <recommendedName>
        <fullName evidence="4">DUF2568 domain-containing protein</fullName>
    </recommendedName>
</protein>
<reference evidence="2" key="2">
    <citation type="submission" date="2023-06" db="EMBL/GenBank/DDBJ databases">
        <authorList>
            <person name="Spilker T."/>
        </authorList>
    </citation>
    <scope>NUCLEOTIDE SEQUENCE</scope>
    <source>
        <strain evidence="2">FLAC1071</strain>
    </source>
</reference>
<organism evidence="2 3">
    <name type="scientific">Mycobacterium intracellulare subsp. chimaera</name>
    <dbReference type="NCBI Taxonomy" id="222805"/>
    <lineage>
        <taxon>Bacteria</taxon>
        <taxon>Bacillati</taxon>
        <taxon>Actinomycetota</taxon>
        <taxon>Actinomycetes</taxon>
        <taxon>Mycobacteriales</taxon>
        <taxon>Mycobacteriaceae</taxon>
        <taxon>Mycobacterium</taxon>
        <taxon>Mycobacterium avium complex (MAC)</taxon>
    </lineage>
</organism>
<dbReference type="Proteomes" id="UP001529272">
    <property type="component" value="Unassembled WGS sequence"/>
</dbReference>
<dbReference type="RefSeq" id="WP_072501596.1">
    <property type="nucleotide sequence ID" value="NZ_CP012886.2"/>
</dbReference>
<keyword evidence="1" id="KW-0812">Transmembrane</keyword>
<name>A0ABT7P7H6_MYCIT</name>
<keyword evidence="3" id="KW-1185">Reference proteome</keyword>
<gene>
    <name evidence="2" type="ORF">QRB35_24965</name>
</gene>
<evidence type="ECO:0008006" key="4">
    <source>
        <dbReference type="Google" id="ProtNLM"/>
    </source>
</evidence>
<proteinExistence type="predicted"/>
<dbReference type="EMBL" id="JASZZX010000033">
    <property type="protein sequence ID" value="MDM3929239.1"/>
    <property type="molecule type" value="Genomic_DNA"/>
</dbReference>
<comment type="caution">
    <text evidence="2">The sequence shown here is derived from an EMBL/GenBank/DDBJ whole genome shotgun (WGS) entry which is preliminary data.</text>
</comment>